<evidence type="ECO:0000313" key="4">
    <source>
        <dbReference type="Proteomes" id="UP000245768"/>
    </source>
</evidence>
<dbReference type="Pfam" id="PF00561">
    <property type="entry name" value="Abhydrolase_1"/>
    <property type="match status" value="1"/>
</dbReference>
<keyword evidence="4" id="KW-1185">Reference proteome</keyword>
<gene>
    <name evidence="3" type="ORF">FA10DRAFT_172350</name>
</gene>
<dbReference type="Gene3D" id="3.40.50.1820">
    <property type="entry name" value="alpha/beta hydrolase"/>
    <property type="match status" value="1"/>
</dbReference>
<dbReference type="AlphaFoldDB" id="A0A316YIT6"/>
<dbReference type="InParanoid" id="A0A316YIT6"/>
<dbReference type="InterPro" id="IPR000073">
    <property type="entry name" value="AB_hydrolase_1"/>
</dbReference>
<dbReference type="PRINTS" id="PR00111">
    <property type="entry name" value="ABHYDROLASE"/>
</dbReference>
<sequence>MSLVKLPSGVDILTRPRFREAAGTRTTFIFLHYWGGSSRTWSEVVDLIMARNPSFDCLSFDARGWGHSSKDANLELDLESMATDVGNLVSHFGIQSYILVGHSMGGKVALLHASRQASQALKGVALVASATPGPQPMPVEENEMLSNLYDHLEQAVPSILERLVRMPLTEEQKQRVTEDTTSGTRHSWEVWPRVNMKRDIRGLQEGAGEWTIDKPTMIIASHDDPIDPVKSAVEHIVPHLSALSSLVELHGPGHLLPLEASDDIAEQLIAFASSLDCNSTSM</sequence>
<dbReference type="STRING" id="215250.A0A316YIT6"/>
<organism evidence="3 4">
    <name type="scientific">Acaromyces ingoldii</name>
    <dbReference type="NCBI Taxonomy" id="215250"/>
    <lineage>
        <taxon>Eukaryota</taxon>
        <taxon>Fungi</taxon>
        <taxon>Dikarya</taxon>
        <taxon>Basidiomycota</taxon>
        <taxon>Ustilaginomycotina</taxon>
        <taxon>Exobasidiomycetes</taxon>
        <taxon>Exobasidiales</taxon>
        <taxon>Cryptobasidiaceae</taxon>
        <taxon>Acaromyces</taxon>
    </lineage>
</organism>
<dbReference type="OrthoDB" id="2498029at2759"/>
<dbReference type="GO" id="GO:0016020">
    <property type="term" value="C:membrane"/>
    <property type="evidence" value="ECO:0007669"/>
    <property type="project" value="TreeGrafter"/>
</dbReference>
<dbReference type="RefSeq" id="XP_025375942.1">
    <property type="nucleotide sequence ID" value="XM_025518229.1"/>
</dbReference>
<dbReference type="GO" id="GO:0016787">
    <property type="term" value="F:hydrolase activity"/>
    <property type="evidence" value="ECO:0007669"/>
    <property type="project" value="UniProtKB-KW"/>
</dbReference>
<feature type="domain" description="AB hydrolase-1" evidence="2">
    <location>
        <begin position="27"/>
        <end position="258"/>
    </location>
</feature>
<dbReference type="EMBL" id="KZ819638">
    <property type="protein sequence ID" value="PWN88744.1"/>
    <property type="molecule type" value="Genomic_DNA"/>
</dbReference>
<dbReference type="PANTHER" id="PTHR43798">
    <property type="entry name" value="MONOACYLGLYCEROL LIPASE"/>
    <property type="match status" value="1"/>
</dbReference>
<dbReference type="GeneID" id="37040145"/>
<proteinExistence type="predicted"/>
<evidence type="ECO:0000256" key="1">
    <source>
        <dbReference type="ARBA" id="ARBA00022801"/>
    </source>
</evidence>
<protein>
    <submittedName>
        <fullName evidence="3">Alpha/beta-hydrolase</fullName>
    </submittedName>
</protein>
<name>A0A316YIT6_9BASI</name>
<dbReference type="InterPro" id="IPR029058">
    <property type="entry name" value="AB_hydrolase_fold"/>
</dbReference>
<dbReference type="Proteomes" id="UP000245768">
    <property type="component" value="Unassembled WGS sequence"/>
</dbReference>
<evidence type="ECO:0000313" key="3">
    <source>
        <dbReference type="EMBL" id="PWN88744.1"/>
    </source>
</evidence>
<accession>A0A316YIT6</accession>
<dbReference type="SUPFAM" id="SSF53474">
    <property type="entry name" value="alpha/beta-Hydrolases"/>
    <property type="match status" value="1"/>
</dbReference>
<dbReference type="InterPro" id="IPR050266">
    <property type="entry name" value="AB_hydrolase_sf"/>
</dbReference>
<keyword evidence="1 3" id="KW-0378">Hydrolase</keyword>
<dbReference type="PANTHER" id="PTHR43798:SF31">
    <property type="entry name" value="AB HYDROLASE SUPERFAMILY PROTEIN YCLE"/>
    <property type="match status" value="1"/>
</dbReference>
<reference evidence="3 4" key="1">
    <citation type="journal article" date="2018" name="Mol. Biol. Evol.">
        <title>Broad Genomic Sampling Reveals a Smut Pathogenic Ancestry of the Fungal Clade Ustilaginomycotina.</title>
        <authorList>
            <person name="Kijpornyongpan T."/>
            <person name="Mondo S.J."/>
            <person name="Barry K."/>
            <person name="Sandor L."/>
            <person name="Lee J."/>
            <person name="Lipzen A."/>
            <person name="Pangilinan J."/>
            <person name="LaButti K."/>
            <person name="Hainaut M."/>
            <person name="Henrissat B."/>
            <person name="Grigoriev I.V."/>
            <person name="Spatafora J.W."/>
            <person name="Aime M.C."/>
        </authorList>
    </citation>
    <scope>NUCLEOTIDE SEQUENCE [LARGE SCALE GENOMIC DNA]</scope>
    <source>
        <strain evidence="3 4">MCA 4198</strain>
    </source>
</reference>
<evidence type="ECO:0000259" key="2">
    <source>
        <dbReference type="Pfam" id="PF00561"/>
    </source>
</evidence>